<dbReference type="InterPro" id="IPR050662">
    <property type="entry name" value="Sec-metab_biosynth-thioest"/>
</dbReference>
<dbReference type="SMART" id="SM00849">
    <property type="entry name" value="Lactamase_B"/>
    <property type="match status" value="1"/>
</dbReference>
<sequence>MLGSFRNYIDLTVGAGAYLISKVLKSGMAQNLTPLDNISKLSPIVTRILGQNPSSFTLLGTNTYLVGSGEKKVLIDTGEKNIPKYIDCLKEALGKNTIDSIIITHWHGDHVGGIPDILKIVNRKIPIYKIKRPDVEVENLSDLYNYVEDGYVVETEGATLKMIATPGHTQDHAVVYLEEEKTLFSGDCVLGEGTSVFEDLYTYMNSLNILLSLNPEKIYPGHGPVITSPKDKITEYIKHRNQREEQILKCLEGKEYMTSMDITNDVYTDINLSLKIGAWNNVKNHLTKLLKEKKIIEISSDRFKLNTEISF</sequence>
<dbReference type="FunFam" id="3.60.15.10:FF:000017">
    <property type="entry name" value="Lactamase beta 2"/>
    <property type="match status" value="1"/>
</dbReference>
<evidence type="ECO:0000256" key="1">
    <source>
        <dbReference type="ARBA" id="ARBA00006759"/>
    </source>
</evidence>
<dbReference type="Pfam" id="PF17778">
    <property type="entry name" value="WHD_BLACT"/>
    <property type="match status" value="1"/>
</dbReference>
<dbReference type="GO" id="GO:0003727">
    <property type="term" value="F:single-stranded RNA binding"/>
    <property type="evidence" value="ECO:0007669"/>
    <property type="project" value="TreeGrafter"/>
</dbReference>
<keyword evidence="3" id="KW-0378">Hydrolase</keyword>
<evidence type="ECO:0000256" key="5">
    <source>
        <dbReference type="ARBA" id="ARBA00069358"/>
    </source>
</evidence>
<dbReference type="GO" id="GO:0004521">
    <property type="term" value="F:RNA endonuclease activity"/>
    <property type="evidence" value="ECO:0007669"/>
    <property type="project" value="TreeGrafter"/>
</dbReference>
<keyword evidence="2" id="KW-0479">Metal-binding</keyword>
<evidence type="ECO:0000313" key="7">
    <source>
        <dbReference type="Proteomes" id="UP000035681"/>
    </source>
</evidence>
<dbReference type="InterPro" id="IPR036866">
    <property type="entry name" value="RibonucZ/Hydroxyglut_hydro"/>
</dbReference>
<dbReference type="PANTHER" id="PTHR23131">
    <property type="entry name" value="ENDORIBONUCLEASE LACTB2"/>
    <property type="match status" value="1"/>
</dbReference>
<dbReference type="PANTHER" id="PTHR23131:SF0">
    <property type="entry name" value="ENDORIBONUCLEASE LACTB2"/>
    <property type="match status" value="1"/>
</dbReference>
<dbReference type="WBParaSite" id="SSTP_0000477800.1">
    <property type="protein sequence ID" value="SSTP_0000477800.1"/>
    <property type="gene ID" value="SSTP_0000477800"/>
</dbReference>
<dbReference type="WBParaSite" id="TCONS_00007707.p1">
    <property type="protein sequence ID" value="TCONS_00007707.p1"/>
    <property type="gene ID" value="XLOC_005739"/>
</dbReference>
<name>A0A0K0E5J2_STRER</name>
<evidence type="ECO:0000256" key="3">
    <source>
        <dbReference type="ARBA" id="ARBA00022801"/>
    </source>
</evidence>
<reference evidence="8" key="1">
    <citation type="submission" date="2015-08" db="UniProtKB">
        <authorList>
            <consortium name="WormBaseParasite"/>
        </authorList>
    </citation>
    <scope>IDENTIFICATION</scope>
</reference>
<proteinExistence type="inferred from homology"/>
<dbReference type="InterPro" id="IPR001279">
    <property type="entry name" value="Metallo-B-lactamas"/>
</dbReference>
<dbReference type="InterPro" id="IPR041516">
    <property type="entry name" value="LACTB2_WH"/>
</dbReference>
<comment type="similarity">
    <text evidence="1">Belongs to the metallo-beta-lactamase superfamily. Glyoxalase II family.</text>
</comment>
<feature type="domain" description="Metallo-beta-lactamase" evidence="6">
    <location>
        <begin position="60"/>
        <end position="222"/>
    </location>
</feature>
<dbReference type="InterPro" id="IPR036388">
    <property type="entry name" value="WH-like_DNA-bd_sf"/>
</dbReference>
<keyword evidence="4" id="KW-0862">Zinc</keyword>
<dbReference type="SUPFAM" id="SSF56281">
    <property type="entry name" value="Metallo-hydrolase/oxidoreductase"/>
    <property type="match status" value="1"/>
</dbReference>
<organism evidence="8">
    <name type="scientific">Strongyloides stercoralis</name>
    <name type="common">Threadworm</name>
    <dbReference type="NCBI Taxonomy" id="6248"/>
    <lineage>
        <taxon>Eukaryota</taxon>
        <taxon>Metazoa</taxon>
        <taxon>Ecdysozoa</taxon>
        <taxon>Nematoda</taxon>
        <taxon>Chromadorea</taxon>
        <taxon>Rhabditida</taxon>
        <taxon>Tylenchina</taxon>
        <taxon>Panagrolaimomorpha</taxon>
        <taxon>Strongyloidoidea</taxon>
        <taxon>Strongyloididae</taxon>
        <taxon>Strongyloides</taxon>
    </lineage>
</organism>
<dbReference type="InterPro" id="IPR047921">
    <property type="entry name" value="LACTB2-like_MBL-fold"/>
</dbReference>
<dbReference type="Gene3D" id="1.10.10.10">
    <property type="entry name" value="Winged helix-like DNA-binding domain superfamily/Winged helix DNA-binding domain"/>
    <property type="match status" value="1"/>
</dbReference>
<keyword evidence="7" id="KW-1185">Reference proteome</keyword>
<evidence type="ECO:0000256" key="2">
    <source>
        <dbReference type="ARBA" id="ARBA00022723"/>
    </source>
</evidence>
<dbReference type="AlphaFoldDB" id="A0A0K0E5J2"/>
<accession>A0A0K0E5J2</accession>
<dbReference type="GO" id="GO:0046872">
    <property type="term" value="F:metal ion binding"/>
    <property type="evidence" value="ECO:0007669"/>
    <property type="project" value="UniProtKB-KW"/>
</dbReference>
<evidence type="ECO:0000259" key="6">
    <source>
        <dbReference type="SMART" id="SM00849"/>
    </source>
</evidence>
<dbReference type="Pfam" id="PF00753">
    <property type="entry name" value="Lactamase_B"/>
    <property type="match status" value="1"/>
</dbReference>
<dbReference type="GO" id="GO:0016787">
    <property type="term" value="F:hydrolase activity"/>
    <property type="evidence" value="ECO:0007669"/>
    <property type="project" value="UniProtKB-KW"/>
</dbReference>
<dbReference type="Proteomes" id="UP000035681">
    <property type="component" value="Unplaced"/>
</dbReference>
<protein>
    <recommendedName>
        <fullName evidence="5">Beta-lactamase-like protein 2 homolog</fullName>
    </recommendedName>
</protein>
<dbReference type="STRING" id="6248.A0A0K0E5J2"/>
<dbReference type="GO" id="GO:0005759">
    <property type="term" value="C:mitochondrial matrix"/>
    <property type="evidence" value="ECO:0007669"/>
    <property type="project" value="TreeGrafter"/>
</dbReference>
<dbReference type="Gene3D" id="3.60.15.10">
    <property type="entry name" value="Ribonuclease Z/Hydroxyacylglutathione hydrolase-like"/>
    <property type="match status" value="1"/>
</dbReference>
<evidence type="ECO:0000256" key="4">
    <source>
        <dbReference type="ARBA" id="ARBA00022833"/>
    </source>
</evidence>
<evidence type="ECO:0000313" key="8">
    <source>
        <dbReference type="WBParaSite" id="SSTP_0000477800.1"/>
    </source>
</evidence>
<dbReference type="CDD" id="cd07722">
    <property type="entry name" value="LACTB2-like_MBL-fold"/>
    <property type="match status" value="1"/>
</dbReference>